<evidence type="ECO:0000313" key="2">
    <source>
        <dbReference type="Proteomes" id="UP001207468"/>
    </source>
</evidence>
<organism evidence="1 2">
    <name type="scientific">Russula earlei</name>
    <dbReference type="NCBI Taxonomy" id="71964"/>
    <lineage>
        <taxon>Eukaryota</taxon>
        <taxon>Fungi</taxon>
        <taxon>Dikarya</taxon>
        <taxon>Basidiomycota</taxon>
        <taxon>Agaricomycotina</taxon>
        <taxon>Agaricomycetes</taxon>
        <taxon>Russulales</taxon>
        <taxon>Russulaceae</taxon>
        <taxon>Russula</taxon>
    </lineage>
</organism>
<keyword evidence="2" id="KW-1185">Reference proteome</keyword>
<reference evidence="1" key="1">
    <citation type="submission" date="2021-03" db="EMBL/GenBank/DDBJ databases">
        <title>Evolutionary priming and transition to the ectomycorrhizal habit in an iconic lineage of mushroom-forming fungi: is preadaptation a requirement?</title>
        <authorList>
            <consortium name="DOE Joint Genome Institute"/>
            <person name="Looney B.P."/>
            <person name="Miyauchi S."/>
            <person name="Morin E."/>
            <person name="Drula E."/>
            <person name="Courty P.E."/>
            <person name="Chicoki N."/>
            <person name="Fauchery L."/>
            <person name="Kohler A."/>
            <person name="Kuo A."/>
            <person name="LaButti K."/>
            <person name="Pangilinan J."/>
            <person name="Lipzen A."/>
            <person name="Riley R."/>
            <person name="Andreopoulos W."/>
            <person name="He G."/>
            <person name="Johnson J."/>
            <person name="Barry K.W."/>
            <person name="Grigoriev I.V."/>
            <person name="Nagy L."/>
            <person name="Hibbett D."/>
            <person name="Henrissat B."/>
            <person name="Matheny P.B."/>
            <person name="Labbe J."/>
            <person name="Martin A.F."/>
        </authorList>
    </citation>
    <scope>NUCLEOTIDE SEQUENCE</scope>
    <source>
        <strain evidence="1">BPL698</strain>
    </source>
</reference>
<sequence>MAIKLAALLPSVIIAVTQRHSILVFGVVTGFVIFSIIRYFQSPWRKLPPGPKGLPLIGNVLQMRSKQWLNFTKWRQEFGDVIYLSAAGQPIIVLNSHKAAADLLDRRAGIYSGRPRNIVAAQIHCGGLAMVFQDYGTLWRKMRKAAHEGLNKSIVESFKTPQLNEAILLTSGLLAQPSTWDKHFRRTAASMVMSVTYDTPPIVSELDSSVKAVNDFVARITRAALPGAHLVEFFPWMMYIPSRFAKWKRDAEYWYERDSAMFMNLFNSVNEKLLKGIDRPSLVGTWIKDADKYGLSPSEKSWLAATMYAAGAETTSGVMAWWMLAMVTYPDVQKRAQEELDAVVGRTRIPSFSDLPHLPYIRAMVKEALRWRPVDPLGLPHCSSEDDWYNGMFIPKGSIMMANVWHLNRDPEIYGADAAHFNPARFLDANGEVISCATETKDDGHFTYGFGRRICVGKHVANNSLFIDFAVMLWACTFKPGKAESGKEIPIDVDGCIEDGLVVRPIPFEANISPRFAEAVTLLAGEREFRGH</sequence>
<gene>
    <name evidence="1" type="ORF">F5148DRAFT_986294</name>
</gene>
<dbReference type="EMBL" id="JAGFNK010000353">
    <property type="protein sequence ID" value="KAI9451952.1"/>
    <property type="molecule type" value="Genomic_DNA"/>
</dbReference>
<accession>A0ACC0TWS6</accession>
<proteinExistence type="predicted"/>
<dbReference type="Proteomes" id="UP001207468">
    <property type="component" value="Unassembled WGS sequence"/>
</dbReference>
<protein>
    <submittedName>
        <fullName evidence="1">Cytochrome P450</fullName>
    </submittedName>
</protein>
<comment type="caution">
    <text evidence="1">The sequence shown here is derived from an EMBL/GenBank/DDBJ whole genome shotgun (WGS) entry which is preliminary data.</text>
</comment>
<evidence type="ECO:0000313" key="1">
    <source>
        <dbReference type="EMBL" id="KAI9451952.1"/>
    </source>
</evidence>
<name>A0ACC0TWS6_9AGAM</name>